<sequence>MLCFSLYAAHRATTQAYRRTLKPWGLTYPQYLVLVELWEREPRTVTELGDDLILDSGTLSPLLSRLEALGFVVRARSTEDARVVTIRLTDRGAALREELAHVPGEIARCMGIPLDMAQSLASEVRAYTASIQAGSASHV</sequence>
<dbReference type="PANTHER" id="PTHR33164">
    <property type="entry name" value="TRANSCRIPTIONAL REGULATOR, MARR FAMILY"/>
    <property type="match status" value="1"/>
</dbReference>
<dbReference type="InterPro" id="IPR000835">
    <property type="entry name" value="HTH_MarR-typ"/>
</dbReference>
<dbReference type="InterPro" id="IPR039422">
    <property type="entry name" value="MarR/SlyA-like"/>
</dbReference>
<dbReference type="Gene3D" id="1.10.10.10">
    <property type="entry name" value="Winged helix-like DNA-binding domain superfamily/Winged helix DNA-binding domain"/>
    <property type="match status" value="1"/>
</dbReference>
<keyword evidence="2" id="KW-0963">Cytoplasm</keyword>
<evidence type="ECO:0000313" key="8">
    <source>
        <dbReference type="Proteomes" id="UP001351900"/>
    </source>
</evidence>
<name>A0ABU7V7H5_9MICO</name>
<dbReference type="EMBL" id="JAZHOV010000006">
    <property type="protein sequence ID" value="MEF2255632.1"/>
    <property type="molecule type" value="Genomic_DNA"/>
</dbReference>
<organism evidence="7 8">
    <name type="scientific">Microbacterium schleiferi</name>
    <dbReference type="NCBI Taxonomy" id="69362"/>
    <lineage>
        <taxon>Bacteria</taxon>
        <taxon>Bacillati</taxon>
        <taxon>Actinomycetota</taxon>
        <taxon>Actinomycetes</taxon>
        <taxon>Micrococcales</taxon>
        <taxon>Microbacteriaceae</taxon>
        <taxon>Microbacterium</taxon>
    </lineage>
</organism>
<dbReference type="PANTHER" id="PTHR33164:SF5">
    <property type="entry name" value="ORGANIC HYDROPEROXIDE RESISTANCE TRANSCRIPTIONAL REGULATOR"/>
    <property type="match status" value="1"/>
</dbReference>
<dbReference type="SMART" id="SM00347">
    <property type="entry name" value="HTH_MARR"/>
    <property type="match status" value="1"/>
</dbReference>
<dbReference type="SUPFAM" id="SSF46785">
    <property type="entry name" value="Winged helix' DNA-binding domain"/>
    <property type="match status" value="1"/>
</dbReference>
<evidence type="ECO:0000259" key="6">
    <source>
        <dbReference type="PROSITE" id="PS50995"/>
    </source>
</evidence>
<dbReference type="PROSITE" id="PS50995">
    <property type="entry name" value="HTH_MARR_2"/>
    <property type="match status" value="1"/>
</dbReference>
<gene>
    <name evidence="7" type="ORF">V2V91_10880</name>
</gene>
<evidence type="ECO:0000313" key="7">
    <source>
        <dbReference type="EMBL" id="MEF2255632.1"/>
    </source>
</evidence>
<dbReference type="InterPro" id="IPR055166">
    <property type="entry name" value="Transc_reg_Sar_Rot_HTH"/>
</dbReference>
<evidence type="ECO:0000256" key="3">
    <source>
        <dbReference type="ARBA" id="ARBA00023015"/>
    </source>
</evidence>
<keyword evidence="5" id="KW-0804">Transcription</keyword>
<keyword evidence="8" id="KW-1185">Reference proteome</keyword>
<dbReference type="InterPro" id="IPR036388">
    <property type="entry name" value="WH-like_DNA-bd_sf"/>
</dbReference>
<evidence type="ECO:0000256" key="4">
    <source>
        <dbReference type="ARBA" id="ARBA00023125"/>
    </source>
</evidence>
<reference evidence="7 8" key="1">
    <citation type="submission" date="2024-01" db="EMBL/GenBank/DDBJ databases">
        <title>the genome sequence of strain Microbacterium schleiferi NBRC 15075.</title>
        <authorList>
            <person name="Ding Y."/>
            <person name="Zhang G."/>
        </authorList>
    </citation>
    <scope>NUCLEOTIDE SEQUENCE [LARGE SCALE GENOMIC DNA]</scope>
    <source>
        <strain evidence="7 8">NBRC 15075</strain>
    </source>
</reference>
<keyword evidence="4" id="KW-0238">DNA-binding</keyword>
<proteinExistence type="predicted"/>
<dbReference type="Proteomes" id="UP001351900">
    <property type="component" value="Unassembled WGS sequence"/>
</dbReference>
<evidence type="ECO:0000256" key="1">
    <source>
        <dbReference type="ARBA" id="ARBA00004496"/>
    </source>
</evidence>
<evidence type="ECO:0000256" key="2">
    <source>
        <dbReference type="ARBA" id="ARBA00022490"/>
    </source>
</evidence>
<comment type="subcellular location">
    <subcellularLocation>
        <location evidence="1">Cytoplasm</location>
    </subcellularLocation>
</comment>
<dbReference type="Pfam" id="PF22381">
    <property type="entry name" value="Staph_reg_Sar_Rot"/>
    <property type="match status" value="1"/>
</dbReference>
<feature type="domain" description="HTH marR-type" evidence="6">
    <location>
        <begin position="1"/>
        <end position="139"/>
    </location>
</feature>
<dbReference type="InterPro" id="IPR036390">
    <property type="entry name" value="WH_DNA-bd_sf"/>
</dbReference>
<accession>A0ABU7V7H5</accession>
<evidence type="ECO:0000256" key="5">
    <source>
        <dbReference type="ARBA" id="ARBA00023163"/>
    </source>
</evidence>
<keyword evidence="3" id="KW-0805">Transcription regulation</keyword>
<dbReference type="RefSeq" id="WP_292707837.1">
    <property type="nucleotide sequence ID" value="NZ_BAAAUO010000001.1"/>
</dbReference>
<comment type="caution">
    <text evidence="7">The sequence shown here is derived from an EMBL/GenBank/DDBJ whole genome shotgun (WGS) entry which is preliminary data.</text>
</comment>
<protein>
    <submittedName>
        <fullName evidence="7">MarR family transcriptional regulator</fullName>
    </submittedName>
</protein>
<dbReference type="PRINTS" id="PR00598">
    <property type="entry name" value="HTHMARR"/>
</dbReference>